<name>A0A6A5TEA5_9PLEO</name>
<proteinExistence type="predicted"/>
<dbReference type="EMBL" id="ML977029">
    <property type="protein sequence ID" value="KAF1950002.1"/>
    <property type="molecule type" value="Genomic_DNA"/>
</dbReference>
<feature type="compositionally biased region" description="Polar residues" evidence="1">
    <location>
        <begin position="13"/>
        <end position="28"/>
    </location>
</feature>
<evidence type="ECO:0000256" key="1">
    <source>
        <dbReference type="SAM" id="MobiDB-lite"/>
    </source>
</evidence>
<evidence type="ECO:0000313" key="2">
    <source>
        <dbReference type="EMBL" id="KAF1950002.1"/>
    </source>
</evidence>
<accession>A0A6A5TEA5</accession>
<sequence length="174" mass="19131">MPSRSTGDSSSSMGTNGRNQASDLHTYSRLRTPSELILSSSRCSQHPPIMADPESGRRSPLPSSPLVWEHTSRITHHTTLGAFATGLSWQPLQTHALNIQASESLKPYQPFSRSIGILQCASLGHLFMAHHLQGMNTTPVHTMQMRLRTSPTPVCTQEPAPLNTNIDWTTTTTF</sequence>
<feature type="region of interest" description="Disordered" evidence="1">
    <location>
        <begin position="1"/>
        <end position="28"/>
    </location>
</feature>
<reference evidence="2" key="1">
    <citation type="journal article" date="2020" name="Stud. Mycol.">
        <title>101 Dothideomycetes genomes: a test case for predicting lifestyles and emergence of pathogens.</title>
        <authorList>
            <person name="Haridas S."/>
            <person name="Albert R."/>
            <person name="Binder M."/>
            <person name="Bloem J."/>
            <person name="Labutti K."/>
            <person name="Salamov A."/>
            <person name="Andreopoulos B."/>
            <person name="Baker S."/>
            <person name="Barry K."/>
            <person name="Bills G."/>
            <person name="Bluhm B."/>
            <person name="Cannon C."/>
            <person name="Castanera R."/>
            <person name="Culley D."/>
            <person name="Daum C."/>
            <person name="Ezra D."/>
            <person name="Gonzalez J."/>
            <person name="Henrissat B."/>
            <person name="Kuo A."/>
            <person name="Liang C."/>
            <person name="Lipzen A."/>
            <person name="Lutzoni F."/>
            <person name="Magnuson J."/>
            <person name="Mondo S."/>
            <person name="Nolan M."/>
            <person name="Ohm R."/>
            <person name="Pangilinan J."/>
            <person name="Park H.-J."/>
            <person name="Ramirez L."/>
            <person name="Alfaro M."/>
            <person name="Sun H."/>
            <person name="Tritt A."/>
            <person name="Yoshinaga Y."/>
            <person name="Zwiers L.-H."/>
            <person name="Turgeon B."/>
            <person name="Goodwin S."/>
            <person name="Spatafora J."/>
            <person name="Crous P."/>
            <person name="Grigoriev I."/>
        </authorList>
    </citation>
    <scope>NUCLEOTIDE SEQUENCE</scope>
    <source>
        <strain evidence="2">CBS 675.92</strain>
    </source>
</reference>
<organism evidence="2 3">
    <name type="scientific">Byssothecium circinans</name>
    <dbReference type="NCBI Taxonomy" id="147558"/>
    <lineage>
        <taxon>Eukaryota</taxon>
        <taxon>Fungi</taxon>
        <taxon>Dikarya</taxon>
        <taxon>Ascomycota</taxon>
        <taxon>Pezizomycotina</taxon>
        <taxon>Dothideomycetes</taxon>
        <taxon>Pleosporomycetidae</taxon>
        <taxon>Pleosporales</taxon>
        <taxon>Massarineae</taxon>
        <taxon>Massarinaceae</taxon>
        <taxon>Byssothecium</taxon>
    </lineage>
</organism>
<keyword evidence="3" id="KW-1185">Reference proteome</keyword>
<protein>
    <submittedName>
        <fullName evidence="2">Uncharacterized protein</fullName>
    </submittedName>
</protein>
<feature type="compositionally biased region" description="Low complexity" evidence="1">
    <location>
        <begin position="1"/>
        <end position="12"/>
    </location>
</feature>
<dbReference type="AlphaFoldDB" id="A0A6A5TEA5"/>
<gene>
    <name evidence="2" type="ORF">CC80DRAFT_554688</name>
</gene>
<feature type="region of interest" description="Disordered" evidence="1">
    <location>
        <begin position="40"/>
        <end position="63"/>
    </location>
</feature>
<evidence type="ECO:0000313" key="3">
    <source>
        <dbReference type="Proteomes" id="UP000800035"/>
    </source>
</evidence>
<dbReference type="Proteomes" id="UP000800035">
    <property type="component" value="Unassembled WGS sequence"/>
</dbReference>